<keyword evidence="3 7" id="KW-0812">Transmembrane</keyword>
<evidence type="ECO:0000256" key="6">
    <source>
        <dbReference type="SAM" id="MobiDB-lite"/>
    </source>
</evidence>
<name>A0A841G8W1_9GAMM</name>
<protein>
    <submittedName>
        <fullName evidence="9">Putative RDD family membrane protein YckC</fullName>
    </submittedName>
</protein>
<organism evidence="9 10">
    <name type="scientific">Tolumonas osonensis</name>
    <dbReference type="NCBI Taxonomy" id="675874"/>
    <lineage>
        <taxon>Bacteria</taxon>
        <taxon>Pseudomonadati</taxon>
        <taxon>Pseudomonadota</taxon>
        <taxon>Gammaproteobacteria</taxon>
        <taxon>Aeromonadales</taxon>
        <taxon>Aeromonadaceae</taxon>
        <taxon>Tolumonas</taxon>
    </lineage>
</organism>
<keyword evidence="5 7" id="KW-0472">Membrane</keyword>
<dbReference type="GO" id="GO:0005886">
    <property type="term" value="C:plasma membrane"/>
    <property type="evidence" value="ECO:0007669"/>
    <property type="project" value="UniProtKB-SubCell"/>
</dbReference>
<evidence type="ECO:0000256" key="4">
    <source>
        <dbReference type="ARBA" id="ARBA00022989"/>
    </source>
</evidence>
<feature type="transmembrane region" description="Helical" evidence="7">
    <location>
        <begin position="36"/>
        <end position="58"/>
    </location>
</feature>
<keyword evidence="2" id="KW-1003">Cell membrane</keyword>
<dbReference type="Proteomes" id="UP000585721">
    <property type="component" value="Unassembled WGS sequence"/>
</dbReference>
<evidence type="ECO:0000256" key="2">
    <source>
        <dbReference type="ARBA" id="ARBA00022475"/>
    </source>
</evidence>
<evidence type="ECO:0000313" key="10">
    <source>
        <dbReference type="Proteomes" id="UP000585721"/>
    </source>
</evidence>
<keyword evidence="10" id="KW-1185">Reference proteome</keyword>
<dbReference type="AlphaFoldDB" id="A0A841G8W1"/>
<dbReference type="RefSeq" id="WP_188025166.1">
    <property type="nucleotide sequence ID" value="NZ_JACHGR010000001.1"/>
</dbReference>
<dbReference type="EMBL" id="JACHGR010000001">
    <property type="protein sequence ID" value="MBB6054349.1"/>
    <property type="molecule type" value="Genomic_DNA"/>
</dbReference>
<feature type="domain" description="RDD" evidence="8">
    <location>
        <begin position="30"/>
        <end position="165"/>
    </location>
</feature>
<sequence>MSKTTRSRSRSASVKSSASSAATIPRTPRAGFRRRFGAWAIDSLLVIPLLTVAGYLGYGLSHLLVLSGLVSLSDGLTTAGWLAHQIWFSLWLAGVLCSYFVWFWCREGQTPGMRRFQIRVQNTDASLLSIGQALVRLGTSAFGLGNLMVIFDRREFLAFQDYWANCEVVVTSPTAGH</sequence>
<proteinExistence type="predicted"/>
<accession>A0A841G8W1</accession>
<dbReference type="PANTHER" id="PTHR36115:SF10">
    <property type="entry name" value="RDD DOMAIN-CONTAINING PROTEIN"/>
    <property type="match status" value="1"/>
</dbReference>
<evidence type="ECO:0000256" key="7">
    <source>
        <dbReference type="SAM" id="Phobius"/>
    </source>
</evidence>
<feature type="region of interest" description="Disordered" evidence="6">
    <location>
        <begin position="1"/>
        <end position="22"/>
    </location>
</feature>
<dbReference type="Pfam" id="PF06271">
    <property type="entry name" value="RDD"/>
    <property type="match status" value="1"/>
</dbReference>
<comment type="caution">
    <text evidence="9">The sequence shown here is derived from an EMBL/GenBank/DDBJ whole genome shotgun (WGS) entry which is preliminary data.</text>
</comment>
<reference evidence="9 10" key="1">
    <citation type="submission" date="2020-08" db="EMBL/GenBank/DDBJ databases">
        <title>Genomic Encyclopedia of Type Strains, Phase IV (KMG-IV): sequencing the most valuable type-strain genomes for metagenomic binning, comparative biology and taxonomic classification.</title>
        <authorList>
            <person name="Goeker M."/>
        </authorList>
    </citation>
    <scope>NUCLEOTIDE SEQUENCE [LARGE SCALE GENOMIC DNA]</scope>
    <source>
        <strain evidence="9 10">DSM 22975</strain>
    </source>
</reference>
<feature type="transmembrane region" description="Helical" evidence="7">
    <location>
        <begin position="86"/>
        <end position="105"/>
    </location>
</feature>
<evidence type="ECO:0000313" key="9">
    <source>
        <dbReference type="EMBL" id="MBB6054349.1"/>
    </source>
</evidence>
<evidence type="ECO:0000256" key="3">
    <source>
        <dbReference type="ARBA" id="ARBA00022692"/>
    </source>
</evidence>
<dbReference type="InterPro" id="IPR010432">
    <property type="entry name" value="RDD"/>
</dbReference>
<gene>
    <name evidence="9" type="ORF">HNR75_000214</name>
</gene>
<feature type="compositionally biased region" description="Low complexity" evidence="6">
    <location>
        <begin position="10"/>
        <end position="22"/>
    </location>
</feature>
<evidence type="ECO:0000256" key="5">
    <source>
        <dbReference type="ARBA" id="ARBA00023136"/>
    </source>
</evidence>
<comment type="subcellular location">
    <subcellularLocation>
        <location evidence="1">Cell membrane</location>
        <topology evidence="1">Multi-pass membrane protein</topology>
    </subcellularLocation>
</comment>
<dbReference type="InterPro" id="IPR051791">
    <property type="entry name" value="Pra-immunoreactive"/>
</dbReference>
<dbReference type="PANTHER" id="PTHR36115">
    <property type="entry name" value="PROLINE-RICH ANTIGEN HOMOLOG-RELATED"/>
    <property type="match status" value="1"/>
</dbReference>
<evidence type="ECO:0000259" key="8">
    <source>
        <dbReference type="Pfam" id="PF06271"/>
    </source>
</evidence>
<evidence type="ECO:0000256" key="1">
    <source>
        <dbReference type="ARBA" id="ARBA00004651"/>
    </source>
</evidence>
<keyword evidence="4 7" id="KW-1133">Transmembrane helix</keyword>